<evidence type="ECO:0000256" key="6">
    <source>
        <dbReference type="SAM" id="MobiDB-lite"/>
    </source>
</evidence>
<comment type="caution">
    <text evidence="8">The sequence shown here is derived from an EMBL/GenBank/DDBJ whole genome shotgun (WGS) entry which is preliminary data.</text>
</comment>
<keyword evidence="2" id="KW-0479">Metal-binding</keyword>
<keyword evidence="3" id="KW-0378">Hydrolase</keyword>
<evidence type="ECO:0000256" key="3">
    <source>
        <dbReference type="ARBA" id="ARBA00022801"/>
    </source>
</evidence>
<dbReference type="InterPro" id="IPR028090">
    <property type="entry name" value="JAB_dom_prok"/>
</dbReference>
<feature type="compositionally biased region" description="Basic and acidic residues" evidence="6">
    <location>
        <begin position="57"/>
        <end position="69"/>
    </location>
</feature>
<dbReference type="GO" id="GO:0006508">
    <property type="term" value="P:proteolysis"/>
    <property type="evidence" value="ECO:0007669"/>
    <property type="project" value="UniProtKB-KW"/>
</dbReference>
<keyword evidence="4" id="KW-0862">Zinc</keyword>
<organism evidence="8 9">
    <name type="scientific">Cohnella phaseoli</name>
    <dbReference type="NCBI Taxonomy" id="456490"/>
    <lineage>
        <taxon>Bacteria</taxon>
        <taxon>Bacillati</taxon>
        <taxon>Bacillota</taxon>
        <taxon>Bacilli</taxon>
        <taxon>Bacillales</taxon>
        <taxon>Paenibacillaceae</taxon>
        <taxon>Cohnella</taxon>
    </lineage>
</organism>
<name>A0A3D9JPR0_9BACL</name>
<dbReference type="EMBL" id="QRDZ01000013">
    <property type="protein sequence ID" value="RED75950.1"/>
    <property type="molecule type" value="Genomic_DNA"/>
</dbReference>
<keyword evidence="5" id="KW-0482">Metalloprotease</keyword>
<dbReference type="Pfam" id="PF14464">
    <property type="entry name" value="Prok-JAB"/>
    <property type="match status" value="1"/>
</dbReference>
<feature type="domain" description="JAB" evidence="7">
    <location>
        <begin position="236"/>
        <end position="320"/>
    </location>
</feature>
<gene>
    <name evidence="8" type="ORF">DFP98_11310</name>
</gene>
<evidence type="ECO:0000259" key="7">
    <source>
        <dbReference type="Pfam" id="PF14464"/>
    </source>
</evidence>
<evidence type="ECO:0000313" key="8">
    <source>
        <dbReference type="EMBL" id="RED75950.1"/>
    </source>
</evidence>
<protein>
    <submittedName>
        <fullName evidence="8">PRTRC genetic system protein A</fullName>
    </submittedName>
</protein>
<accession>A0A3D9JPR0</accession>
<evidence type="ECO:0000256" key="4">
    <source>
        <dbReference type="ARBA" id="ARBA00022833"/>
    </source>
</evidence>
<dbReference type="GO" id="GO:0046872">
    <property type="term" value="F:metal ion binding"/>
    <property type="evidence" value="ECO:0007669"/>
    <property type="project" value="UniProtKB-KW"/>
</dbReference>
<feature type="region of interest" description="Disordered" evidence="6">
    <location>
        <begin position="57"/>
        <end position="94"/>
    </location>
</feature>
<proteinExistence type="predicted"/>
<dbReference type="GO" id="GO:0008237">
    <property type="term" value="F:metallopeptidase activity"/>
    <property type="evidence" value="ECO:0007669"/>
    <property type="project" value="UniProtKB-KW"/>
</dbReference>
<evidence type="ECO:0000313" key="9">
    <source>
        <dbReference type="Proteomes" id="UP000256977"/>
    </source>
</evidence>
<keyword evidence="9" id="KW-1185">Reference proteome</keyword>
<sequence length="369" mass="42919">MPIPVQGWTIHYATHTFEVERYARQLVDMGDETPLEKVKEALWTKVPEDVRADILKAREKQENSNDKVQSETVEEEDNLDIDEDSGEVREKNIAKKEKKPEDLYDGDMTIAMIEQAFAYDYFEFASSEAISWRVDRENKRLFPAVTNGKWGAYSTGTRRLYWKWQDYLKDTDKPPIGVVAGRQGRLFDVREDDFMRIVAPSQLIRELDIPPEGFHLNLDKIPGEFLVQTVAFFKHFAQQEPPVEAAVYITWNKEKHSYALHCPRQRVSLAEVRADFPHFLDDPDTRIVVYIHSHHLWPADFSGQDDANDKAFAVYGVIGRLNLPMIDMRFRAGFNGQHYEVSAKELFDFSDVTYSDQFPLEWLACVERE</sequence>
<dbReference type="Proteomes" id="UP000256977">
    <property type="component" value="Unassembled WGS sequence"/>
</dbReference>
<evidence type="ECO:0000256" key="5">
    <source>
        <dbReference type="ARBA" id="ARBA00023049"/>
    </source>
</evidence>
<keyword evidence="1" id="KW-0645">Protease</keyword>
<evidence type="ECO:0000256" key="2">
    <source>
        <dbReference type="ARBA" id="ARBA00022723"/>
    </source>
</evidence>
<dbReference type="AlphaFoldDB" id="A0A3D9JPR0"/>
<feature type="compositionally biased region" description="Acidic residues" evidence="6">
    <location>
        <begin position="72"/>
        <end position="85"/>
    </location>
</feature>
<reference evidence="8 9" key="1">
    <citation type="submission" date="2018-07" db="EMBL/GenBank/DDBJ databases">
        <title>Genomic Encyclopedia of Type Strains, Phase III (KMG-III): the genomes of soil and plant-associated and newly described type strains.</title>
        <authorList>
            <person name="Whitman W."/>
        </authorList>
    </citation>
    <scope>NUCLEOTIDE SEQUENCE [LARGE SCALE GENOMIC DNA]</scope>
    <source>
        <strain evidence="8 9">CECT 7287</strain>
    </source>
</reference>
<evidence type="ECO:0000256" key="1">
    <source>
        <dbReference type="ARBA" id="ARBA00022670"/>
    </source>
</evidence>